<proteinExistence type="inferred from homology"/>
<protein>
    <recommendedName>
        <fullName evidence="5">Vezatin</fullName>
    </recommendedName>
</protein>
<keyword evidence="11" id="KW-0472">Membrane</keyword>
<dbReference type="Pfam" id="PF12632">
    <property type="entry name" value="Vezatin"/>
    <property type="match status" value="2"/>
</dbReference>
<evidence type="ECO:0000256" key="5">
    <source>
        <dbReference type="ARBA" id="ARBA00018125"/>
    </source>
</evidence>
<comment type="similarity">
    <text evidence="4">Belongs to the vezatin family.</text>
</comment>
<dbReference type="GO" id="GO:0005634">
    <property type="term" value="C:nucleus"/>
    <property type="evidence" value="ECO:0007669"/>
    <property type="project" value="UniProtKB-SubCell"/>
</dbReference>
<evidence type="ECO:0000256" key="10">
    <source>
        <dbReference type="ARBA" id="ARBA00023054"/>
    </source>
</evidence>
<evidence type="ECO:0000256" key="13">
    <source>
        <dbReference type="SAM" id="Coils"/>
    </source>
</evidence>
<keyword evidence="12" id="KW-0539">Nucleus</keyword>
<feature type="region of interest" description="Disordered" evidence="14">
    <location>
        <begin position="749"/>
        <end position="778"/>
    </location>
</feature>
<dbReference type="EMBL" id="JAINUG010000273">
    <property type="protein sequence ID" value="KAJ8384358.1"/>
    <property type="molecule type" value="Genomic_DNA"/>
</dbReference>
<feature type="region of interest" description="Disordered" evidence="14">
    <location>
        <begin position="598"/>
        <end position="705"/>
    </location>
</feature>
<comment type="subcellular location">
    <subcellularLocation>
        <location evidence="2">Cell junction</location>
        <location evidence="2">Adherens junction</location>
    </subcellularLocation>
    <subcellularLocation>
        <location evidence="3">Cell membrane</location>
        <topology evidence="3">Multi-pass membrane protein</topology>
    </subcellularLocation>
    <subcellularLocation>
        <location evidence="1">Nucleus</location>
    </subcellularLocation>
</comment>
<feature type="domain" description="Myosin-binding" evidence="15">
    <location>
        <begin position="302"/>
        <end position="420"/>
    </location>
</feature>
<evidence type="ECO:0000313" key="16">
    <source>
        <dbReference type="EMBL" id="KAJ8384358.1"/>
    </source>
</evidence>
<feature type="compositionally biased region" description="Polar residues" evidence="14">
    <location>
        <begin position="603"/>
        <end position="613"/>
    </location>
</feature>
<evidence type="ECO:0000256" key="2">
    <source>
        <dbReference type="ARBA" id="ARBA00004536"/>
    </source>
</evidence>
<feature type="compositionally biased region" description="Acidic residues" evidence="14">
    <location>
        <begin position="631"/>
        <end position="640"/>
    </location>
</feature>
<keyword evidence="10 13" id="KW-0175">Coiled coil</keyword>
<evidence type="ECO:0000256" key="6">
    <source>
        <dbReference type="ARBA" id="ARBA00022475"/>
    </source>
</evidence>
<evidence type="ECO:0000256" key="3">
    <source>
        <dbReference type="ARBA" id="ARBA00004651"/>
    </source>
</evidence>
<evidence type="ECO:0000256" key="14">
    <source>
        <dbReference type="SAM" id="MobiDB-lite"/>
    </source>
</evidence>
<dbReference type="GO" id="GO:0017022">
    <property type="term" value="F:myosin binding"/>
    <property type="evidence" value="ECO:0007669"/>
    <property type="project" value="InterPro"/>
</dbReference>
<evidence type="ECO:0000313" key="17">
    <source>
        <dbReference type="Proteomes" id="UP001221898"/>
    </source>
</evidence>
<evidence type="ECO:0000256" key="9">
    <source>
        <dbReference type="ARBA" id="ARBA00022989"/>
    </source>
</evidence>
<feature type="coiled-coil region" evidence="13">
    <location>
        <begin position="412"/>
        <end position="439"/>
    </location>
</feature>
<dbReference type="Proteomes" id="UP001221898">
    <property type="component" value="Unassembled WGS sequence"/>
</dbReference>
<feature type="domain" description="Myosin-binding" evidence="15">
    <location>
        <begin position="104"/>
        <end position="236"/>
    </location>
</feature>
<keyword evidence="9" id="KW-1133">Transmembrane helix</keyword>
<evidence type="ECO:0000256" key="7">
    <source>
        <dbReference type="ARBA" id="ARBA00022692"/>
    </source>
</evidence>
<reference evidence="16" key="1">
    <citation type="journal article" date="2023" name="Science">
        <title>Genome structures resolve the early diversification of teleost fishes.</title>
        <authorList>
            <person name="Parey E."/>
            <person name="Louis A."/>
            <person name="Montfort J."/>
            <person name="Bouchez O."/>
            <person name="Roques C."/>
            <person name="Iampietro C."/>
            <person name="Lluch J."/>
            <person name="Castinel A."/>
            <person name="Donnadieu C."/>
            <person name="Desvignes T."/>
            <person name="Floi Bucao C."/>
            <person name="Jouanno E."/>
            <person name="Wen M."/>
            <person name="Mejri S."/>
            <person name="Dirks R."/>
            <person name="Jansen H."/>
            <person name="Henkel C."/>
            <person name="Chen W.J."/>
            <person name="Zahm M."/>
            <person name="Cabau C."/>
            <person name="Klopp C."/>
            <person name="Thompson A.W."/>
            <person name="Robinson-Rechavi M."/>
            <person name="Braasch I."/>
            <person name="Lecointre G."/>
            <person name="Bobe J."/>
            <person name="Postlethwait J.H."/>
            <person name="Berthelot C."/>
            <person name="Roest Crollius H."/>
            <person name="Guiguen Y."/>
        </authorList>
    </citation>
    <scope>NUCLEOTIDE SEQUENCE</scope>
    <source>
        <strain evidence="16">NC1722</strain>
    </source>
</reference>
<evidence type="ECO:0000256" key="11">
    <source>
        <dbReference type="ARBA" id="ARBA00023136"/>
    </source>
</evidence>
<dbReference type="InterPro" id="IPR026858">
    <property type="entry name" value="Vezatin"/>
</dbReference>
<comment type="caution">
    <text evidence="16">The sequence shown here is derived from an EMBL/GenBank/DDBJ whole genome shotgun (WGS) entry which is preliminary data.</text>
</comment>
<dbReference type="PANTHER" id="PTHR15989:SF5">
    <property type="entry name" value="VEZATIN"/>
    <property type="match status" value="1"/>
</dbReference>
<evidence type="ECO:0000259" key="15">
    <source>
        <dbReference type="Pfam" id="PF12632"/>
    </source>
</evidence>
<dbReference type="GO" id="GO:0005912">
    <property type="term" value="C:adherens junction"/>
    <property type="evidence" value="ECO:0007669"/>
    <property type="project" value="UniProtKB-SubCell"/>
</dbReference>
<evidence type="ECO:0000256" key="8">
    <source>
        <dbReference type="ARBA" id="ARBA00022949"/>
    </source>
</evidence>
<evidence type="ECO:0000256" key="1">
    <source>
        <dbReference type="ARBA" id="ARBA00004123"/>
    </source>
</evidence>
<organism evidence="16 17">
    <name type="scientific">Aldrovandia affinis</name>
    <dbReference type="NCBI Taxonomy" id="143900"/>
    <lineage>
        <taxon>Eukaryota</taxon>
        <taxon>Metazoa</taxon>
        <taxon>Chordata</taxon>
        <taxon>Craniata</taxon>
        <taxon>Vertebrata</taxon>
        <taxon>Euteleostomi</taxon>
        <taxon>Actinopterygii</taxon>
        <taxon>Neopterygii</taxon>
        <taxon>Teleostei</taxon>
        <taxon>Notacanthiformes</taxon>
        <taxon>Halosauridae</taxon>
        <taxon>Aldrovandia</taxon>
    </lineage>
</organism>
<evidence type="ECO:0000256" key="4">
    <source>
        <dbReference type="ARBA" id="ARBA00007245"/>
    </source>
</evidence>
<keyword evidence="6" id="KW-1003">Cell membrane</keyword>
<feature type="compositionally biased region" description="Acidic residues" evidence="14">
    <location>
        <begin position="755"/>
        <end position="766"/>
    </location>
</feature>
<feature type="region of interest" description="Disordered" evidence="14">
    <location>
        <begin position="485"/>
        <end position="512"/>
    </location>
</feature>
<keyword evidence="7" id="KW-0812">Transmembrane</keyword>
<dbReference type="PANTHER" id="PTHR15989">
    <property type="entry name" value="VEZATIN"/>
    <property type="match status" value="1"/>
</dbReference>
<dbReference type="AlphaFoldDB" id="A0AAD7W5P9"/>
<name>A0AAD7W5P9_9TELE</name>
<dbReference type="GO" id="GO:0098609">
    <property type="term" value="P:cell-cell adhesion"/>
    <property type="evidence" value="ECO:0007669"/>
    <property type="project" value="InterPro"/>
</dbReference>
<keyword evidence="17" id="KW-1185">Reference proteome</keyword>
<sequence>MSMSGGLFWRLADALGRPSLFHQGSVTESLEQQLDVGFRQYSLHTILEQDVLLQEDVELIELLDPSVLSVGSSSSPGHAPAAAPPAPCFIATPSLCDLSVLMAFVAVLASLQALGDGPGLLALVPWAVALAGFVTLRGTGLWKAACLQRTMRARGAQLERLAQDSRALTGLVRKSLRLVQETEVISRGFTLVSAARPFHRAGHARSQQLLGLRRASYRVLRSAFRACRLATCHMLKSYPTAAQPTGRHGNQRRMQDNHSKFSSFRGTPQLVLVSPHGRSTVGLQAMLVQFCAYCPSGVAVRPSIQVLFQLWVGQSSEFFRRLALLLSPGQECRSAGAEAGAGGVRDVQLTHRAVAEVTAPLCRALSGCLGDLQRSYDFHRYFETQQQQAQGPERARGGRQTCRELSVLHTSVRSLQLHLKALLNEMIILEDELEKLMVARETAEVTCSGYQELQDRLRLLQPHMQASSSCWDDTVAQVDRMLRRATSRPDDSPAGTPETQNAAPLPPPPPRPITLIQDRDPVPEEQELEAYVSDSDSDEEWRGALLDLLSPEERERQRREREESCRVLLELKSVLGMRASEVERQKWKQLLFSDQAALRTEVPTESSEPNRTSDPPDPLGPESGENHHQEEEEEEEEETGQEGADPTPAQTEFCCGQQEQQEQEEEEGGGAPHTQVSSGGAVGTLHFLYDGSSDGEAGPEKNGTEWPMAARIPALSVTDRLTDLHGAAALSFSSALAAQAAARSHAFTSMAEQTFGDEDEDEEEEVTSQPGTRQEEGD</sequence>
<gene>
    <name evidence="16" type="ORF">AAFF_G00206110</name>
</gene>
<evidence type="ECO:0000256" key="12">
    <source>
        <dbReference type="ARBA" id="ARBA00023242"/>
    </source>
</evidence>
<accession>A0AAD7W5P9</accession>
<dbReference type="GO" id="GO:0005886">
    <property type="term" value="C:plasma membrane"/>
    <property type="evidence" value="ECO:0007669"/>
    <property type="project" value="UniProtKB-SubCell"/>
</dbReference>
<keyword evidence="8" id="KW-0965">Cell junction</keyword>
<dbReference type="InterPro" id="IPR026859">
    <property type="entry name" value="Myosin-bd"/>
</dbReference>